<dbReference type="EMBL" id="JAGMUV010000023">
    <property type="protein sequence ID" value="KAH7123037.1"/>
    <property type="molecule type" value="Genomic_DNA"/>
</dbReference>
<gene>
    <name evidence="4" type="ORF">EDB81DRAFT_847336</name>
</gene>
<accession>A0A9P9DQ62</accession>
<feature type="region of interest" description="Disordered" evidence="2">
    <location>
        <begin position="297"/>
        <end position="323"/>
    </location>
</feature>
<dbReference type="OrthoDB" id="5273684at2759"/>
<protein>
    <recommendedName>
        <fullName evidence="1">ceramidase</fullName>
        <ecNumber evidence="1">3.5.1.23</ecNumber>
    </recommendedName>
</protein>
<keyword evidence="5" id="KW-1185">Reference proteome</keyword>
<dbReference type="InterPro" id="IPR029130">
    <property type="entry name" value="Acid_ceramidase_N"/>
</dbReference>
<reference evidence="4" key="1">
    <citation type="journal article" date="2021" name="Nat. Commun.">
        <title>Genetic determinants of endophytism in the Arabidopsis root mycobiome.</title>
        <authorList>
            <person name="Mesny F."/>
            <person name="Miyauchi S."/>
            <person name="Thiergart T."/>
            <person name="Pickel B."/>
            <person name="Atanasova L."/>
            <person name="Karlsson M."/>
            <person name="Huettel B."/>
            <person name="Barry K.W."/>
            <person name="Haridas S."/>
            <person name="Chen C."/>
            <person name="Bauer D."/>
            <person name="Andreopoulos W."/>
            <person name="Pangilinan J."/>
            <person name="LaButti K."/>
            <person name="Riley R."/>
            <person name="Lipzen A."/>
            <person name="Clum A."/>
            <person name="Drula E."/>
            <person name="Henrissat B."/>
            <person name="Kohler A."/>
            <person name="Grigoriev I.V."/>
            <person name="Martin F.M."/>
            <person name="Hacquard S."/>
        </authorList>
    </citation>
    <scope>NUCLEOTIDE SEQUENCE</scope>
    <source>
        <strain evidence="4">MPI-CAGE-AT-0147</strain>
    </source>
</reference>
<evidence type="ECO:0000313" key="5">
    <source>
        <dbReference type="Proteomes" id="UP000738349"/>
    </source>
</evidence>
<feature type="domain" description="Acid ceramidase N-terminal" evidence="3">
    <location>
        <begin position="6"/>
        <end position="68"/>
    </location>
</feature>
<feature type="region of interest" description="Disordered" evidence="2">
    <location>
        <begin position="406"/>
        <end position="428"/>
    </location>
</feature>
<dbReference type="PANTHER" id="PTHR28583:SF1">
    <property type="entry name" value="ACID CERAMIDASE"/>
    <property type="match status" value="1"/>
</dbReference>
<dbReference type="EC" id="3.5.1.23" evidence="1"/>
<dbReference type="AlphaFoldDB" id="A0A9P9DQ62"/>
<evidence type="ECO:0000259" key="3">
    <source>
        <dbReference type="Pfam" id="PF15508"/>
    </source>
</evidence>
<proteinExistence type="predicted"/>
<feature type="compositionally biased region" description="Acidic residues" evidence="2">
    <location>
        <begin position="410"/>
        <end position="428"/>
    </location>
</feature>
<dbReference type="Pfam" id="PF15508">
    <property type="entry name" value="NAAA-beta"/>
    <property type="match status" value="1"/>
</dbReference>
<organism evidence="4 5">
    <name type="scientific">Dactylonectria macrodidyma</name>
    <dbReference type="NCBI Taxonomy" id="307937"/>
    <lineage>
        <taxon>Eukaryota</taxon>
        <taxon>Fungi</taxon>
        <taxon>Dikarya</taxon>
        <taxon>Ascomycota</taxon>
        <taxon>Pezizomycotina</taxon>
        <taxon>Sordariomycetes</taxon>
        <taxon>Hypocreomycetidae</taxon>
        <taxon>Hypocreales</taxon>
        <taxon>Nectriaceae</taxon>
        <taxon>Dactylonectria</taxon>
    </lineage>
</organism>
<sequence>MSLTVPIPKFVIDLSQPPELRYAHIVAEFQSRLDDCDLTGLFHDLLRAFVGKKVGKCLGAVARVAFRRVYMEEESAELAGIARASGVPMHILVAYNVLLDLLLGCTSGGVRTLDPDASPSCSQDAPTRMLHFRTLDWGMEELRQIIVELDFVRFPGGPVVATSVTYLGYVGVLTGVRKGLSMSLNFRPHHERGSWRKRASFRWQQAMVVLGRRQSICSVLRDCLLKPAHDEKQAGTQDEKYVEEVKDDYVQAMLSNQSISRSTAAYLIFCTPKKVYIVEKDNRSASIRQSDTFLTAYNHDASDETERERESTPDATGTESGDANLDIEYSDQIIGYSLDRKDCLDSLWKERVQERQEIHERQDEVVELNDVKLFLETEDINNDETHYAVIMDPASGKVVWRTAYDASKDSDDDEDDYENNDEDSVISQ</sequence>
<dbReference type="GO" id="GO:0017040">
    <property type="term" value="F:N-acylsphingosine amidohydrolase activity"/>
    <property type="evidence" value="ECO:0007669"/>
    <property type="project" value="UniProtKB-EC"/>
</dbReference>
<evidence type="ECO:0000256" key="1">
    <source>
        <dbReference type="ARBA" id="ARBA00011891"/>
    </source>
</evidence>
<name>A0A9P9DQ62_9HYPO</name>
<evidence type="ECO:0000256" key="2">
    <source>
        <dbReference type="SAM" id="MobiDB-lite"/>
    </source>
</evidence>
<dbReference type="PANTHER" id="PTHR28583">
    <property type="entry name" value="ACID AMIDASE"/>
    <property type="match status" value="1"/>
</dbReference>
<dbReference type="Gene3D" id="3.60.60.10">
    <property type="entry name" value="Penicillin V Acylase, Chain A"/>
    <property type="match status" value="1"/>
</dbReference>
<evidence type="ECO:0000313" key="4">
    <source>
        <dbReference type="EMBL" id="KAH7123037.1"/>
    </source>
</evidence>
<dbReference type="Proteomes" id="UP000738349">
    <property type="component" value="Unassembled WGS sequence"/>
</dbReference>
<comment type="caution">
    <text evidence="4">The sequence shown here is derived from an EMBL/GenBank/DDBJ whole genome shotgun (WGS) entry which is preliminary data.</text>
</comment>
<feature type="compositionally biased region" description="Basic and acidic residues" evidence="2">
    <location>
        <begin position="300"/>
        <end position="312"/>
    </location>
</feature>